<name>A0ACB9LRB3_BAUVA</name>
<protein>
    <submittedName>
        <fullName evidence="1">Uncharacterized protein</fullName>
    </submittedName>
</protein>
<dbReference type="Proteomes" id="UP000828941">
    <property type="component" value="Chromosome 11"/>
</dbReference>
<accession>A0ACB9LRB3</accession>
<organism evidence="1 2">
    <name type="scientific">Bauhinia variegata</name>
    <name type="common">Purple orchid tree</name>
    <name type="synonym">Phanera variegata</name>
    <dbReference type="NCBI Taxonomy" id="167791"/>
    <lineage>
        <taxon>Eukaryota</taxon>
        <taxon>Viridiplantae</taxon>
        <taxon>Streptophyta</taxon>
        <taxon>Embryophyta</taxon>
        <taxon>Tracheophyta</taxon>
        <taxon>Spermatophyta</taxon>
        <taxon>Magnoliopsida</taxon>
        <taxon>eudicotyledons</taxon>
        <taxon>Gunneridae</taxon>
        <taxon>Pentapetalae</taxon>
        <taxon>rosids</taxon>
        <taxon>fabids</taxon>
        <taxon>Fabales</taxon>
        <taxon>Fabaceae</taxon>
        <taxon>Cercidoideae</taxon>
        <taxon>Cercideae</taxon>
        <taxon>Bauhiniinae</taxon>
        <taxon>Bauhinia</taxon>
    </lineage>
</organism>
<evidence type="ECO:0000313" key="1">
    <source>
        <dbReference type="EMBL" id="KAI4313860.1"/>
    </source>
</evidence>
<sequence length="310" mass="32976">MADQDSAPRESKREKRVLTPDNPLSEAASSKRRAPQNPVQRTTVEPLFPAEGHQETIVQHTPSGARGQSQTHDEHRSRNAGRTPSLPPPLAIGPPSLPAIPHQQSPSPVAGRNPASAGRQRTNNPSSEKRALPAIQQPSPVASRNPASTGRQRTNNPSFEKRALPAIQQPSPVAGRNPASAGRQRTNCPNLRGPYAALPPPPPGFGLNTNTLPLFTVPEQPVYPYRAAAGTFIPLINLQQNPHLNISLNLNLIPDRNAGMHGHSGYSIQTAQQEQEEPPIGGEDSDPAEDVAVVIASAGVVAAAEWTVVA</sequence>
<comment type="caution">
    <text evidence="1">The sequence shown here is derived from an EMBL/GenBank/DDBJ whole genome shotgun (WGS) entry which is preliminary data.</text>
</comment>
<evidence type="ECO:0000313" key="2">
    <source>
        <dbReference type="Proteomes" id="UP000828941"/>
    </source>
</evidence>
<gene>
    <name evidence="1" type="ORF">L6164_026807</name>
</gene>
<reference evidence="1 2" key="1">
    <citation type="journal article" date="2022" name="DNA Res.">
        <title>Chromosomal-level genome assembly of the orchid tree Bauhinia variegata (Leguminosae; Cercidoideae) supports the allotetraploid origin hypothesis of Bauhinia.</title>
        <authorList>
            <person name="Zhong Y."/>
            <person name="Chen Y."/>
            <person name="Zheng D."/>
            <person name="Pang J."/>
            <person name="Liu Y."/>
            <person name="Luo S."/>
            <person name="Meng S."/>
            <person name="Qian L."/>
            <person name="Wei D."/>
            <person name="Dai S."/>
            <person name="Zhou R."/>
        </authorList>
    </citation>
    <scope>NUCLEOTIDE SEQUENCE [LARGE SCALE GENOMIC DNA]</scope>
    <source>
        <strain evidence="1">BV-YZ2020</strain>
    </source>
</reference>
<dbReference type="EMBL" id="CM039436">
    <property type="protein sequence ID" value="KAI4313860.1"/>
    <property type="molecule type" value="Genomic_DNA"/>
</dbReference>
<keyword evidence="2" id="KW-1185">Reference proteome</keyword>
<proteinExistence type="predicted"/>